<gene>
    <name evidence="2" type="ORF">EAT49_04265</name>
</gene>
<proteinExistence type="predicted"/>
<evidence type="ECO:0000313" key="3">
    <source>
        <dbReference type="Proteomes" id="UP000268016"/>
    </source>
</evidence>
<dbReference type="Proteomes" id="UP000268016">
    <property type="component" value="Unassembled WGS sequence"/>
</dbReference>
<evidence type="ECO:0000259" key="1">
    <source>
        <dbReference type="Pfam" id="PF08818"/>
    </source>
</evidence>
<accession>A0A3N2R7X4</accession>
<reference evidence="2 3" key="1">
    <citation type="submission" date="2018-10" db="EMBL/GenBank/DDBJ databases">
        <title>Histidinibacterium lentulum gen. nov., sp. nov., a marine bacterium from the culture broth of Picochlorum sp. 122.</title>
        <authorList>
            <person name="Wang G."/>
        </authorList>
    </citation>
    <scope>NUCLEOTIDE SEQUENCE [LARGE SCALE GENOMIC DNA]</scope>
    <source>
        <strain evidence="2 3">B17</strain>
    </source>
</reference>
<protein>
    <submittedName>
        <fullName evidence="2">DUF1801 domain-containing protein</fullName>
    </submittedName>
</protein>
<dbReference type="AlphaFoldDB" id="A0A3N2R7X4"/>
<organism evidence="2 3">
    <name type="scientific">Histidinibacterium lentulum</name>
    <dbReference type="NCBI Taxonomy" id="2480588"/>
    <lineage>
        <taxon>Bacteria</taxon>
        <taxon>Pseudomonadati</taxon>
        <taxon>Pseudomonadota</taxon>
        <taxon>Alphaproteobacteria</taxon>
        <taxon>Rhodobacterales</taxon>
        <taxon>Paracoccaceae</taxon>
        <taxon>Histidinibacterium</taxon>
    </lineage>
</organism>
<dbReference type="InterPro" id="IPR014922">
    <property type="entry name" value="YdhG-like"/>
</dbReference>
<dbReference type="EMBL" id="RDRB01000002">
    <property type="protein sequence ID" value="ROU03518.1"/>
    <property type="molecule type" value="Genomic_DNA"/>
</dbReference>
<dbReference type="OrthoDB" id="5951444at2"/>
<dbReference type="Pfam" id="PF08818">
    <property type="entry name" value="DUF1801"/>
    <property type="match status" value="1"/>
</dbReference>
<feature type="domain" description="YdhG-like" evidence="1">
    <location>
        <begin position="25"/>
        <end position="128"/>
    </location>
</feature>
<name>A0A3N2R7X4_9RHOB</name>
<dbReference type="SUPFAM" id="SSF159888">
    <property type="entry name" value="YdhG-like"/>
    <property type="match status" value="1"/>
</dbReference>
<comment type="caution">
    <text evidence="2">The sequence shown here is derived from an EMBL/GenBank/DDBJ whole genome shotgun (WGS) entry which is preliminary data.</text>
</comment>
<sequence>MTGNVTRPTGADVAAFLEAVEHPVRRTDGLALDRLFRRVTGWTPRLWGASLVGYGSYRYTYESGREGDMLATGFSPRKAALSIYVMPGYARMDDLLARLGKHRMGKACLHVTKLSDIDMDVLEAILRRGLEDLAARYPVTPS</sequence>
<dbReference type="RefSeq" id="WP_123641051.1">
    <property type="nucleotide sequence ID" value="NZ_ML119082.1"/>
</dbReference>
<evidence type="ECO:0000313" key="2">
    <source>
        <dbReference type="EMBL" id="ROU03518.1"/>
    </source>
</evidence>
<keyword evidence="3" id="KW-1185">Reference proteome</keyword>